<dbReference type="Proteomes" id="UP001154078">
    <property type="component" value="Chromosome 4"/>
</dbReference>
<evidence type="ECO:0000256" key="6">
    <source>
        <dbReference type="SAM" id="Phobius"/>
    </source>
</evidence>
<dbReference type="SUPFAM" id="SSF52540">
    <property type="entry name" value="P-loop containing nucleoside triphosphate hydrolases"/>
    <property type="match status" value="1"/>
</dbReference>
<accession>A0A9P0B567</accession>
<name>A0A9P0B567_BRAAE</name>
<evidence type="ECO:0000313" key="7">
    <source>
        <dbReference type="EMBL" id="CAH0555160.1"/>
    </source>
</evidence>
<evidence type="ECO:0000256" key="4">
    <source>
        <dbReference type="ARBA" id="ARBA00022989"/>
    </source>
</evidence>
<dbReference type="OrthoDB" id="66620at2759"/>
<keyword evidence="3 6" id="KW-0812">Transmembrane</keyword>
<gene>
    <name evidence="7" type="ORF">MELIAE_LOCUS6595</name>
</gene>
<dbReference type="InterPro" id="IPR050352">
    <property type="entry name" value="ABCG_transporters"/>
</dbReference>
<keyword evidence="2" id="KW-0813">Transport</keyword>
<dbReference type="EMBL" id="OV121135">
    <property type="protein sequence ID" value="CAH0555160.1"/>
    <property type="molecule type" value="Genomic_DNA"/>
</dbReference>
<dbReference type="Gene3D" id="3.40.50.300">
    <property type="entry name" value="P-loop containing nucleotide triphosphate hydrolases"/>
    <property type="match status" value="1"/>
</dbReference>
<dbReference type="PANTHER" id="PTHR48041:SF113">
    <property type="entry name" value="ATP-BINDING CASSETTE SUB-FAMILY G MEMBER 5"/>
    <property type="match status" value="1"/>
</dbReference>
<dbReference type="AlphaFoldDB" id="A0A9P0B567"/>
<evidence type="ECO:0000256" key="3">
    <source>
        <dbReference type="ARBA" id="ARBA00022692"/>
    </source>
</evidence>
<feature type="transmembrane region" description="Helical" evidence="6">
    <location>
        <begin position="178"/>
        <end position="201"/>
    </location>
</feature>
<proteinExistence type="predicted"/>
<evidence type="ECO:0000256" key="1">
    <source>
        <dbReference type="ARBA" id="ARBA00004141"/>
    </source>
</evidence>
<evidence type="ECO:0000313" key="8">
    <source>
        <dbReference type="Proteomes" id="UP001154078"/>
    </source>
</evidence>
<evidence type="ECO:0000256" key="5">
    <source>
        <dbReference type="ARBA" id="ARBA00023136"/>
    </source>
</evidence>
<dbReference type="PANTHER" id="PTHR48041">
    <property type="entry name" value="ABC TRANSPORTER G FAMILY MEMBER 28"/>
    <property type="match status" value="1"/>
</dbReference>
<dbReference type="InterPro" id="IPR027417">
    <property type="entry name" value="P-loop_NTPase"/>
</dbReference>
<protein>
    <submittedName>
        <fullName evidence="7">Uncharacterized protein</fullName>
    </submittedName>
</protein>
<comment type="subcellular location">
    <subcellularLocation>
        <location evidence="1">Membrane</location>
        <topology evidence="1">Multi-pass membrane protein</topology>
    </subcellularLocation>
</comment>
<organism evidence="7 8">
    <name type="scientific">Brassicogethes aeneus</name>
    <name type="common">Rape pollen beetle</name>
    <name type="synonym">Meligethes aeneus</name>
    <dbReference type="NCBI Taxonomy" id="1431903"/>
    <lineage>
        <taxon>Eukaryota</taxon>
        <taxon>Metazoa</taxon>
        <taxon>Ecdysozoa</taxon>
        <taxon>Arthropoda</taxon>
        <taxon>Hexapoda</taxon>
        <taxon>Insecta</taxon>
        <taxon>Pterygota</taxon>
        <taxon>Neoptera</taxon>
        <taxon>Endopterygota</taxon>
        <taxon>Coleoptera</taxon>
        <taxon>Polyphaga</taxon>
        <taxon>Cucujiformia</taxon>
        <taxon>Nitidulidae</taxon>
        <taxon>Meligethinae</taxon>
        <taxon>Brassicogethes</taxon>
    </lineage>
</organism>
<keyword evidence="4 6" id="KW-1133">Transmembrane helix</keyword>
<dbReference type="GO" id="GO:0042626">
    <property type="term" value="F:ATPase-coupled transmembrane transporter activity"/>
    <property type="evidence" value="ECO:0007669"/>
    <property type="project" value="TreeGrafter"/>
</dbReference>
<keyword evidence="8" id="KW-1185">Reference proteome</keyword>
<keyword evidence="5 6" id="KW-0472">Membrane</keyword>
<evidence type="ECO:0000256" key="2">
    <source>
        <dbReference type="ARBA" id="ARBA00022448"/>
    </source>
</evidence>
<reference evidence="7" key="1">
    <citation type="submission" date="2021-12" db="EMBL/GenBank/DDBJ databases">
        <authorList>
            <person name="King R."/>
        </authorList>
    </citation>
    <scope>NUCLEOTIDE SEQUENCE</scope>
</reference>
<dbReference type="GO" id="GO:0043190">
    <property type="term" value="C:ATP-binding cassette (ABC) transporter complex"/>
    <property type="evidence" value="ECO:0007669"/>
    <property type="project" value="TreeGrafter"/>
</dbReference>
<feature type="transmembrane region" description="Helical" evidence="6">
    <location>
        <begin position="221"/>
        <end position="243"/>
    </location>
</feature>
<sequence>MFLVLLLLNEPTWNLNPLNTYLVVSILSNIAKKYGTAIILTMEKPRSDVFPFLERVLYLSLGDVVYTGGTREMLQYFNDISFPCPKLENPLMYYLCLSTVDRRSRERFIESNRQIAILVEQYKKERGSLNSTLNERQVADYNIKFPVLLGKQSDYLQTGWTICINVKDTSHLITRNGLIINSLMGTYFLGIINCAILYPIYRTKYYQDAQDGLYGSTLFLITYNVISLSISFISFIIASTILYP</sequence>